<dbReference type="GO" id="GO:0016832">
    <property type="term" value="F:aldehyde-lyase activity"/>
    <property type="evidence" value="ECO:0007669"/>
    <property type="project" value="InterPro"/>
</dbReference>
<comment type="similarity">
    <text evidence="3 9">Belongs to the transaldolase family. Type 3B subfamily.</text>
</comment>
<organism evidence="10 11">
    <name type="scientific">candidate division WOR-3 bacterium JGI_Cruoil_03_44_89</name>
    <dbReference type="NCBI Taxonomy" id="1973748"/>
    <lineage>
        <taxon>Bacteria</taxon>
        <taxon>Bacteria division WOR-3</taxon>
    </lineage>
</organism>
<sequence length="219" mass="24074">MKIFIDTANLDEIKEIASWGILDGVTTNPTLLAREVERTGKRPNAVLREICGMVKGPVTAEVTSKDAEGIVNEGKKLRELAENICIKIPVCKDGLLAIKKLRDEDIMTNTTLVFSANQALLAAKAGTNFVSPFIGRMDDVGNEGMEIVDQLVTIFDNYCIETEVVVASVRHPMHIVEAALIGADVCTIPYNVILKMLDHPLTDVGIERFLKDWGKIKPK</sequence>
<keyword evidence="4 9" id="KW-0963">Cytoplasm</keyword>
<comment type="function">
    <text evidence="9">Transaldolase is important for the balance of metabolites in the pentose-phosphate pathway.</text>
</comment>
<dbReference type="InterPro" id="IPR013785">
    <property type="entry name" value="Aldolase_TIM"/>
</dbReference>
<evidence type="ECO:0000313" key="11">
    <source>
        <dbReference type="Proteomes" id="UP000215215"/>
    </source>
</evidence>
<evidence type="ECO:0000256" key="1">
    <source>
        <dbReference type="ARBA" id="ARBA00004496"/>
    </source>
</evidence>
<dbReference type="InterPro" id="IPR004731">
    <property type="entry name" value="Transaldolase_3B/F6P_aldolase"/>
</dbReference>
<dbReference type="InterPro" id="IPR018225">
    <property type="entry name" value="Transaldolase_AS"/>
</dbReference>
<evidence type="ECO:0000256" key="5">
    <source>
        <dbReference type="ARBA" id="ARBA00022679"/>
    </source>
</evidence>
<accession>A0A235BP92</accession>
<name>A0A235BP92_UNCW3</name>
<evidence type="ECO:0000256" key="6">
    <source>
        <dbReference type="ARBA" id="ARBA00023126"/>
    </source>
</evidence>
<dbReference type="Gene3D" id="3.20.20.70">
    <property type="entry name" value="Aldolase class I"/>
    <property type="match status" value="1"/>
</dbReference>
<dbReference type="CDD" id="cd00956">
    <property type="entry name" value="Transaldolase_FSA"/>
    <property type="match status" value="1"/>
</dbReference>
<keyword evidence="6 9" id="KW-0570">Pentose shunt</keyword>
<keyword evidence="5 9" id="KW-0808">Transferase</keyword>
<evidence type="ECO:0000256" key="9">
    <source>
        <dbReference type="HAMAP-Rule" id="MF_00494"/>
    </source>
</evidence>
<dbReference type="Proteomes" id="UP000215215">
    <property type="component" value="Unassembled WGS sequence"/>
</dbReference>
<evidence type="ECO:0000256" key="8">
    <source>
        <dbReference type="ARBA" id="ARBA00048810"/>
    </source>
</evidence>
<comment type="caution">
    <text evidence="10">The sequence shown here is derived from an EMBL/GenBank/DDBJ whole genome shotgun (WGS) entry which is preliminary data.</text>
</comment>
<evidence type="ECO:0000256" key="3">
    <source>
        <dbReference type="ARBA" id="ARBA00005740"/>
    </source>
</evidence>
<dbReference type="GO" id="GO:0006098">
    <property type="term" value="P:pentose-phosphate shunt"/>
    <property type="evidence" value="ECO:0007669"/>
    <property type="project" value="UniProtKB-UniRule"/>
</dbReference>
<dbReference type="FunFam" id="3.20.20.70:FF:000018">
    <property type="entry name" value="Probable transaldolase"/>
    <property type="match status" value="1"/>
</dbReference>
<dbReference type="PANTHER" id="PTHR10683">
    <property type="entry name" value="TRANSALDOLASE"/>
    <property type="match status" value="1"/>
</dbReference>
<dbReference type="InterPro" id="IPR001585">
    <property type="entry name" value="TAL/FSA"/>
</dbReference>
<dbReference type="GO" id="GO:0005975">
    <property type="term" value="P:carbohydrate metabolic process"/>
    <property type="evidence" value="ECO:0007669"/>
    <property type="project" value="InterPro"/>
</dbReference>
<dbReference type="Pfam" id="PF00923">
    <property type="entry name" value="TAL_FSA"/>
    <property type="match status" value="1"/>
</dbReference>
<comment type="subcellular location">
    <subcellularLocation>
        <location evidence="1 9">Cytoplasm</location>
    </subcellularLocation>
</comment>
<protein>
    <recommendedName>
        <fullName evidence="9">Probable transaldolase</fullName>
        <ecNumber evidence="9">2.2.1.2</ecNumber>
    </recommendedName>
</protein>
<dbReference type="InterPro" id="IPR033919">
    <property type="entry name" value="TSA/FSA_arc/bac"/>
</dbReference>
<comment type="catalytic activity">
    <reaction evidence="8 9">
        <text>D-sedoheptulose 7-phosphate + D-glyceraldehyde 3-phosphate = D-erythrose 4-phosphate + beta-D-fructose 6-phosphate</text>
        <dbReference type="Rhea" id="RHEA:17053"/>
        <dbReference type="ChEBI" id="CHEBI:16897"/>
        <dbReference type="ChEBI" id="CHEBI:57483"/>
        <dbReference type="ChEBI" id="CHEBI:57634"/>
        <dbReference type="ChEBI" id="CHEBI:59776"/>
        <dbReference type="EC" id="2.2.1.2"/>
    </reaction>
</comment>
<feature type="active site" description="Schiff-base intermediate with substrate" evidence="9">
    <location>
        <position position="87"/>
    </location>
</feature>
<evidence type="ECO:0000256" key="4">
    <source>
        <dbReference type="ARBA" id="ARBA00022490"/>
    </source>
</evidence>
<proteinExistence type="inferred from homology"/>
<dbReference type="EMBL" id="NOZQ01000209">
    <property type="protein sequence ID" value="OYD13986.1"/>
    <property type="molecule type" value="Genomic_DNA"/>
</dbReference>
<evidence type="ECO:0000256" key="2">
    <source>
        <dbReference type="ARBA" id="ARBA00004857"/>
    </source>
</evidence>
<dbReference type="SUPFAM" id="SSF51569">
    <property type="entry name" value="Aldolase"/>
    <property type="match status" value="1"/>
</dbReference>
<dbReference type="NCBIfam" id="TIGR00875">
    <property type="entry name" value="fsa_talC_mipB"/>
    <property type="match status" value="1"/>
</dbReference>
<dbReference type="InterPro" id="IPR022999">
    <property type="entry name" value="Transaldolase_3B"/>
</dbReference>
<dbReference type="GO" id="GO:0005737">
    <property type="term" value="C:cytoplasm"/>
    <property type="evidence" value="ECO:0007669"/>
    <property type="project" value="UniProtKB-SubCell"/>
</dbReference>
<reference evidence="10 11" key="1">
    <citation type="submission" date="2017-07" db="EMBL/GenBank/DDBJ databases">
        <title>Recovery of genomes from metagenomes via a dereplication, aggregation, and scoring strategy.</title>
        <authorList>
            <person name="Sieber C.M."/>
            <person name="Probst A.J."/>
            <person name="Sharrar A."/>
            <person name="Thomas B.C."/>
            <person name="Hess M."/>
            <person name="Tringe S.G."/>
            <person name="Banfield J.F."/>
        </authorList>
    </citation>
    <scope>NUCLEOTIDE SEQUENCE [LARGE SCALE GENOMIC DNA]</scope>
    <source>
        <strain evidence="10">JGI_Cruoil_03_44_89</strain>
    </source>
</reference>
<dbReference type="EC" id="2.2.1.2" evidence="9"/>
<dbReference type="HAMAP" id="MF_00494">
    <property type="entry name" value="Transaldolase_3b"/>
    <property type="match status" value="1"/>
</dbReference>
<evidence type="ECO:0000313" key="10">
    <source>
        <dbReference type="EMBL" id="OYD13986.1"/>
    </source>
</evidence>
<evidence type="ECO:0000256" key="7">
    <source>
        <dbReference type="ARBA" id="ARBA00023270"/>
    </source>
</evidence>
<dbReference type="PROSITE" id="PS01054">
    <property type="entry name" value="TRANSALDOLASE_1"/>
    <property type="match status" value="1"/>
</dbReference>
<dbReference type="AlphaFoldDB" id="A0A235BP92"/>
<dbReference type="UniPathway" id="UPA00115">
    <property type="reaction ID" value="UER00414"/>
</dbReference>
<dbReference type="GO" id="GO:0004801">
    <property type="term" value="F:transaldolase activity"/>
    <property type="evidence" value="ECO:0007669"/>
    <property type="project" value="UniProtKB-UniRule"/>
</dbReference>
<dbReference type="PROSITE" id="PS00958">
    <property type="entry name" value="TRANSALDOLASE_2"/>
    <property type="match status" value="1"/>
</dbReference>
<dbReference type="PANTHER" id="PTHR10683:SF40">
    <property type="entry name" value="FRUCTOSE-6-PHOSPHATE ALDOLASE 1-RELATED"/>
    <property type="match status" value="1"/>
</dbReference>
<keyword evidence="7 9" id="KW-0704">Schiff base</keyword>
<comment type="pathway">
    <text evidence="2 9">Carbohydrate degradation; pentose phosphate pathway; D-glyceraldehyde 3-phosphate and beta-D-fructose 6-phosphate from D-ribose 5-phosphate and D-xylulose 5-phosphate (non-oxidative stage): step 2/3.</text>
</comment>
<gene>
    <name evidence="10" type="primary">fsa</name>
    <name evidence="9" type="synonym">tal</name>
    <name evidence="10" type="ORF">CH333_09250</name>
</gene>